<dbReference type="Gene3D" id="3.30.65.10">
    <property type="entry name" value="Bacterial Topoisomerase I, domain 1"/>
    <property type="match status" value="1"/>
</dbReference>
<keyword evidence="2" id="KW-0472">Membrane</keyword>
<keyword evidence="2" id="KW-1133">Transmembrane helix</keyword>
<evidence type="ECO:0000259" key="3">
    <source>
        <dbReference type="Pfam" id="PF04471"/>
    </source>
</evidence>
<keyword evidence="5" id="KW-1185">Reference proteome</keyword>
<keyword evidence="4" id="KW-0540">Nuclease</keyword>
<evidence type="ECO:0000256" key="1">
    <source>
        <dbReference type="SAM" id="MobiDB-lite"/>
    </source>
</evidence>
<keyword evidence="2" id="KW-0812">Transmembrane</keyword>
<dbReference type="RefSeq" id="WP_273948758.1">
    <property type="nucleotide sequence ID" value="NZ_JAQSIP010000001.1"/>
</dbReference>
<dbReference type="PANTHER" id="PTHR30015">
    <property type="entry name" value="MRR RESTRICTION SYSTEM PROTEIN"/>
    <property type="match status" value="1"/>
</dbReference>
<dbReference type="InterPro" id="IPR052906">
    <property type="entry name" value="Type_IV_Methyl-Rstrct_Enzyme"/>
</dbReference>
<comment type="caution">
    <text evidence="4">The sequence shown here is derived from an EMBL/GenBank/DDBJ whole genome shotgun (WGS) entry which is preliminary data.</text>
</comment>
<keyword evidence="4" id="KW-0255">Endonuclease</keyword>
<dbReference type="Proteomes" id="UP001528673">
    <property type="component" value="Unassembled WGS sequence"/>
</dbReference>
<dbReference type="SUPFAM" id="SSF52980">
    <property type="entry name" value="Restriction endonuclease-like"/>
    <property type="match status" value="1"/>
</dbReference>
<name>A0ABT5MXT2_9BURK</name>
<dbReference type="EMBL" id="JAQSIP010000001">
    <property type="protein sequence ID" value="MDD0837578.1"/>
    <property type="molecule type" value="Genomic_DNA"/>
</dbReference>
<feature type="region of interest" description="Disordered" evidence="1">
    <location>
        <begin position="236"/>
        <end position="255"/>
    </location>
</feature>
<gene>
    <name evidence="4" type="ORF">PSQ40_03230</name>
</gene>
<organism evidence="4 5">
    <name type="scientific">Curvibacter cyanobacteriorum</name>
    <dbReference type="NCBI Taxonomy" id="3026422"/>
    <lineage>
        <taxon>Bacteria</taxon>
        <taxon>Pseudomonadati</taxon>
        <taxon>Pseudomonadota</taxon>
        <taxon>Betaproteobacteria</taxon>
        <taxon>Burkholderiales</taxon>
        <taxon>Comamonadaceae</taxon>
        <taxon>Curvibacter</taxon>
    </lineage>
</organism>
<protein>
    <submittedName>
        <fullName evidence="4">Restriction endonuclease</fullName>
    </submittedName>
</protein>
<proteinExistence type="predicted"/>
<dbReference type="PANTHER" id="PTHR30015:SF7">
    <property type="entry name" value="TYPE IV METHYL-DIRECTED RESTRICTION ENZYME ECOKMRR"/>
    <property type="match status" value="1"/>
</dbReference>
<dbReference type="Pfam" id="PF04471">
    <property type="entry name" value="Mrr_cat"/>
    <property type="match status" value="1"/>
</dbReference>
<dbReference type="InterPro" id="IPR011856">
    <property type="entry name" value="tRNA_endonuc-like_dom_sf"/>
</dbReference>
<dbReference type="InterPro" id="IPR011335">
    <property type="entry name" value="Restrct_endonuc-II-like"/>
</dbReference>
<dbReference type="GO" id="GO:0004519">
    <property type="term" value="F:endonuclease activity"/>
    <property type="evidence" value="ECO:0007669"/>
    <property type="project" value="UniProtKB-KW"/>
</dbReference>
<dbReference type="Gene3D" id="3.40.1350.10">
    <property type="match status" value="1"/>
</dbReference>
<accession>A0ABT5MXT2</accession>
<feature type="transmembrane region" description="Helical" evidence="2">
    <location>
        <begin position="21"/>
        <end position="42"/>
    </location>
</feature>
<keyword evidence="4" id="KW-0378">Hydrolase</keyword>
<evidence type="ECO:0000313" key="4">
    <source>
        <dbReference type="EMBL" id="MDD0837578.1"/>
    </source>
</evidence>
<evidence type="ECO:0000313" key="5">
    <source>
        <dbReference type="Proteomes" id="UP001528673"/>
    </source>
</evidence>
<feature type="transmembrane region" description="Helical" evidence="2">
    <location>
        <begin position="54"/>
        <end position="78"/>
    </location>
</feature>
<dbReference type="InterPro" id="IPR007560">
    <property type="entry name" value="Restrct_endonuc_IV_Mrr"/>
</dbReference>
<sequence>MSSPSLVLLNRCADRAASLPWPLGVLLALLSLACWQMASLAPMGPATRWLTAHAAGWVGAFVEALPLLGLSLAALSFWGRQRHQRRLAALVRDPDTEALVRLRPREVEQLLLRLYTVQGYEHNAHLDEPNQWVMWFEGEKQVFHAQHWRALRVGVEVVRELRSVIEGIGAEGGVVFSTGTFSAAAQSYANGRSITLVDGPTLLQLLRDYDANRLGPAVSVPPPSQDIRRLPPTQVLPGVRRMTPSPRPQCPHCSRPMLRRHELDGPRAGEPYWGCAGFPVCSGRRPLA</sequence>
<evidence type="ECO:0000256" key="2">
    <source>
        <dbReference type="SAM" id="Phobius"/>
    </source>
</evidence>
<reference evidence="4 5" key="1">
    <citation type="submission" date="2023-02" db="EMBL/GenBank/DDBJ databases">
        <title>Bacterial whole genomic sequence of Curvibacter sp. HBC61.</title>
        <authorList>
            <person name="Le V."/>
            <person name="Ko S.-R."/>
            <person name="Ahn C.-Y."/>
            <person name="Oh H.-M."/>
        </authorList>
    </citation>
    <scope>NUCLEOTIDE SEQUENCE [LARGE SCALE GENOMIC DNA]</scope>
    <source>
        <strain evidence="4 5">HBC61</strain>
    </source>
</reference>
<feature type="domain" description="Restriction endonuclease type IV Mrr" evidence="3">
    <location>
        <begin position="101"/>
        <end position="206"/>
    </location>
</feature>